<feature type="domain" description="Amine oxidase" evidence="2">
    <location>
        <begin position="15"/>
        <end position="323"/>
    </location>
</feature>
<evidence type="ECO:0000259" key="2">
    <source>
        <dbReference type="Pfam" id="PF01593"/>
    </source>
</evidence>
<dbReference type="InterPro" id="IPR002937">
    <property type="entry name" value="Amino_oxidase"/>
</dbReference>
<organism evidence="3 4">
    <name type="scientific">Flammeovirga aprica JL-4</name>
    <dbReference type="NCBI Taxonomy" id="694437"/>
    <lineage>
        <taxon>Bacteria</taxon>
        <taxon>Pseudomonadati</taxon>
        <taxon>Bacteroidota</taxon>
        <taxon>Cytophagia</taxon>
        <taxon>Cytophagales</taxon>
        <taxon>Flammeovirgaceae</taxon>
        <taxon>Flammeovirga</taxon>
    </lineage>
</organism>
<keyword evidence="4" id="KW-1185">Reference proteome</keyword>
<dbReference type="Proteomes" id="UP000576082">
    <property type="component" value="Unassembled WGS sequence"/>
</dbReference>
<dbReference type="AlphaFoldDB" id="A0A7X9P2Q3"/>
<comment type="similarity">
    <text evidence="1">Belongs to the carotenoid/retinoid oxidoreductase family.</text>
</comment>
<gene>
    <name evidence="3" type="ORF">HHU12_10910</name>
</gene>
<accession>A0A7X9P2Q3</accession>
<protein>
    <submittedName>
        <fullName evidence="3">NAD(P)/FAD-dependent oxidoreductase</fullName>
    </submittedName>
</protein>
<name>A0A7X9P2Q3_9BACT</name>
<evidence type="ECO:0000256" key="1">
    <source>
        <dbReference type="ARBA" id="ARBA00006046"/>
    </source>
</evidence>
<dbReference type="PANTHER" id="PTHR43734:SF4">
    <property type="entry name" value="AMINE OXIDASE DOMAIN-CONTAINING PROTEIN"/>
    <property type="match status" value="1"/>
</dbReference>
<sequence>METSKYDAVIVGGGIAGLTSAVYLARAGKKIVLIEKNNEFGGLVSSFKSNGFHFEAGVRALESAGVILPMLDDLGIEIDVVRSKVSVGVEDQVVSIEDEGSIVEYQKMLIHLFPESQLEIEGFILEMKRVMKHLDVLYGIENPVFKDLKRDVKYIFKELLPWLPKFLLTVRKINKLSEPVEAYLERLITNQSLRDIISQHFFKGTPAFFAMSYFSLYLDYFYPKLGVDQLVEKLVAKIKEYGGELITNTMVTDINAFEKYVIDHNDKKYFYDHLIWAGDLKNLYDHISIEKLNSKTQKNFNAKKHEFDATKGSESVFSLYLEVDLPLSYFRNISNGHFFYTPKRKGLNKIHREELKEILLNWEEIRRPVLWDWVYRFLNFNTFEISIPGLKNKELVPPHKTGLIISFIIEHELFVKLKKKGWYKAFVSKVENTIIQSLTNSIYPELSRNIENQFSFTPISYKERINSSDGAIVGWSFERKIPVPHKIQDSGKAILSPIPDIFLAGQWAYSPAGVPMSILTGKMASDKVCSLS</sequence>
<comment type="caution">
    <text evidence="3">The sequence shown here is derived from an EMBL/GenBank/DDBJ whole genome shotgun (WGS) entry which is preliminary data.</text>
</comment>
<dbReference type="Pfam" id="PF01593">
    <property type="entry name" value="Amino_oxidase"/>
    <property type="match status" value="1"/>
</dbReference>
<dbReference type="GO" id="GO:0016491">
    <property type="term" value="F:oxidoreductase activity"/>
    <property type="evidence" value="ECO:0007669"/>
    <property type="project" value="InterPro"/>
</dbReference>
<dbReference type="PANTHER" id="PTHR43734">
    <property type="entry name" value="PHYTOENE DESATURASE"/>
    <property type="match status" value="1"/>
</dbReference>
<evidence type="ECO:0000313" key="3">
    <source>
        <dbReference type="EMBL" id="NME68469.1"/>
    </source>
</evidence>
<dbReference type="EMBL" id="JABANE010000024">
    <property type="protein sequence ID" value="NME68469.1"/>
    <property type="molecule type" value="Genomic_DNA"/>
</dbReference>
<dbReference type="SUPFAM" id="SSF51905">
    <property type="entry name" value="FAD/NAD(P)-binding domain"/>
    <property type="match status" value="1"/>
</dbReference>
<dbReference type="Gene3D" id="3.50.50.60">
    <property type="entry name" value="FAD/NAD(P)-binding domain"/>
    <property type="match status" value="2"/>
</dbReference>
<dbReference type="InterPro" id="IPR036188">
    <property type="entry name" value="FAD/NAD-bd_sf"/>
</dbReference>
<proteinExistence type="inferred from homology"/>
<reference evidence="3 4" key="1">
    <citation type="submission" date="2020-04" db="EMBL/GenBank/DDBJ databases">
        <title>Flammeovirga sp. SR4, a novel species isolated from seawater.</title>
        <authorList>
            <person name="Wang X."/>
        </authorList>
    </citation>
    <scope>NUCLEOTIDE SEQUENCE [LARGE SCALE GENOMIC DNA]</scope>
    <source>
        <strain evidence="3 4">ATCC 23126</strain>
    </source>
</reference>
<evidence type="ECO:0000313" key="4">
    <source>
        <dbReference type="Proteomes" id="UP000576082"/>
    </source>
</evidence>
<dbReference type="RefSeq" id="WP_169656773.1">
    <property type="nucleotide sequence ID" value="NZ_JABANE010000024.1"/>
</dbReference>